<protein>
    <submittedName>
        <fullName evidence="1">Uncharacterized protein</fullName>
    </submittedName>
</protein>
<organism evidence="1 2">
    <name type="scientific">Reichenbachiella agarivorans</name>
    <dbReference type="NCBI Taxonomy" id="2979464"/>
    <lineage>
        <taxon>Bacteria</taxon>
        <taxon>Pseudomonadati</taxon>
        <taxon>Bacteroidota</taxon>
        <taxon>Cytophagia</taxon>
        <taxon>Cytophagales</taxon>
        <taxon>Reichenbachiellaceae</taxon>
        <taxon>Reichenbachiella</taxon>
    </lineage>
</organism>
<accession>A0ABY6CQX6</accession>
<sequence>MRIEFNEIWEFMEMAPAPKNAEKGAVWNYKLVAGSILINNLYTQDILDLNKEENYDTELLPSLFTFREILWQPNVYTQPEQCIPQLNILKSFCDEYIQSVEKTRTTEPYMALLQGLSTYCTEAIEKIVGVHSSQEVKITAILGELRKKAFPLIKFFIFHPMNRKDYQTDALNRLNYAVKIMLTQYHNHYYDLQDPYWKVSVGRLSKSQSQTEKMHVDSLNISADLLSDDEELEQF</sequence>
<proteinExistence type="predicted"/>
<dbReference type="EMBL" id="CP106679">
    <property type="protein sequence ID" value="UXP32912.1"/>
    <property type="molecule type" value="Genomic_DNA"/>
</dbReference>
<dbReference type="Proteomes" id="UP001065174">
    <property type="component" value="Chromosome"/>
</dbReference>
<name>A0ABY6CQX6_9BACT</name>
<reference evidence="1" key="1">
    <citation type="submission" date="2022-09" db="EMBL/GenBank/DDBJ databases">
        <title>Comparative genomics and taxonomic characterization of three novel marine species of genus Reichenbachiella exhibiting antioxidant and polysaccharide degradation activities.</title>
        <authorList>
            <person name="Muhammad N."/>
            <person name="Lee Y.-J."/>
            <person name="Ko J."/>
            <person name="Kim S.-G."/>
        </authorList>
    </citation>
    <scope>NUCLEOTIDE SEQUENCE</scope>
    <source>
        <strain evidence="1">BKB1-1</strain>
    </source>
</reference>
<evidence type="ECO:0000313" key="1">
    <source>
        <dbReference type="EMBL" id="UXP32912.1"/>
    </source>
</evidence>
<dbReference type="RefSeq" id="WP_262310344.1">
    <property type="nucleotide sequence ID" value="NZ_CP106679.1"/>
</dbReference>
<keyword evidence="2" id="KW-1185">Reference proteome</keyword>
<gene>
    <name evidence="1" type="ORF">N6H18_02950</name>
</gene>
<evidence type="ECO:0000313" key="2">
    <source>
        <dbReference type="Proteomes" id="UP001065174"/>
    </source>
</evidence>